<dbReference type="InterPro" id="IPR036691">
    <property type="entry name" value="Endo/exonu/phosph_ase_sf"/>
</dbReference>
<dbReference type="OrthoDB" id="127466at2759"/>
<comment type="caution">
    <text evidence="1">The sequence shown here is derived from an EMBL/GenBank/DDBJ whole genome shotgun (WGS) entry which is preliminary data.</text>
</comment>
<reference evidence="2" key="1">
    <citation type="submission" date="2017-03" db="EMBL/GenBank/DDBJ databases">
        <title>Phytopthora megakarya and P. palmivora, two closely related causual agents of cacao black pod achieved similar genome size and gene model numbers by different mechanisms.</title>
        <authorList>
            <person name="Ali S."/>
            <person name="Shao J."/>
            <person name="Larry D.J."/>
            <person name="Kronmiller B."/>
            <person name="Shen D."/>
            <person name="Strem M.D."/>
            <person name="Melnick R.L."/>
            <person name="Guiltinan M.J."/>
            <person name="Tyler B.M."/>
            <person name="Meinhardt L.W."/>
            <person name="Bailey B.A."/>
        </authorList>
    </citation>
    <scope>NUCLEOTIDE SEQUENCE [LARGE SCALE GENOMIC DNA]</scope>
    <source>
        <strain evidence="2">zdho120</strain>
    </source>
</reference>
<sequence length="303" mass="34825">MNINGLNKPPIGFFKRLFSQYSLIALQETKFSSSDVVRRVTIFSKVCDSKSVCFWSHKTNPNFSMERGRDGVGLLLSGNHPFHEVKDVTVNYIQPTQSVSLDNHYLVVRAQIEEFTTFIHVVYALVQLADRKIIFEHLPTRFPDDSHHLVLGDFNVTMDPVVDEVTPYQHDLGKTDFFSWQVRLGVTDAWRHWNPDKREFTGPRRENITFVKSPISLTKGFIMKTIYPSGSPFKPTTNPISHPCPGNVQGFLSLIWINCVIDYAVESMIILERYSTNTKGQTQFSLGKWPKNLKIKIWKRTAN</sequence>
<name>A0A225WN29_9STRA</name>
<dbReference type="STRING" id="4795.A0A225WN29"/>
<evidence type="ECO:0000313" key="1">
    <source>
        <dbReference type="EMBL" id="OWZ18668.1"/>
    </source>
</evidence>
<accession>A0A225WN29</accession>
<dbReference type="SUPFAM" id="SSF56219">
    <property type="entry name" value="DNase I-like"/>
    <property type="match status" value="1"/>
</dbReference>
<proteinExistence type="predicted"/>
<dbReference type="Gene3D" id="3.60.10.10">
    <property type="entry name" value="Endonuclease/exonuclease/phosphatase"/>
    <property type="match status" value="1"/>
</dbReference>
<keyword evidence="2" id="KW-1185">Reference proteome</keyword>
<dbReference type="AlphaFoldDB" id="A0A225WN29"/>
<evidence type="ECO:0000313" key="2">
    <source>
        <dbReference type="Proteomes" id="UP000198211"/>
    </source>
</evidence>
<gene>
    <name evidence="1" type="ORF">PHMEG_0007206</name>
</gene>
<protein>
    <submittedName>
        <fullName evidence="1">Pol Polyprotein</fullName>
    </submittedName>
</protein>
<dbReference type="EMBL" id="NBNE01000555">
    <property type="protein sequence ID" value="OWZ18668.1"/>
    <property type="molecule type" value="Genomic_DNA"/>
</dbReference>
<dbReference type="Proteomes" id="UP000198211">
    <property type="component" value="Unassembled WGS sequence"/>
</dbReference>
<organism evidence="1 2">
    <name type="scientific">Phytophthora megakarya</name>
    <dbReference type="NCBI Taxonomy" id="4795"/>
    <lineage>
        <taxon>Eukaryota</taxon>
        <taxon>Sar</taxon>
        <taxon>Stramenopiles</taxon>
        <taxon>Oomycota</taxon>
        <taxon>Peronosporomycetes</taxon>
        <taxon>Peronosporales</taxon>
        <taxon>Peronosporaceae</taxon>
        <taxon>Phytophthora</taxon>
    </lineage>
</organism>